<evidence type="ECO:0000313" key="4">
    <source>
        <dbReference type="EMBL" id="WZN58717.1"/>
    </source>
</evidence>
<organism evidence="4 5">
    <name type="scientific">Chloropicon roscoffensis</name>
    <dbReference type="NCBI Taxonomy" id="1461544"/>
    <lineage>
        <taxon>Eukaryota</taxon>
        <taxon>Viridiplantae</taxon>
        <taxon>Chlorophyta</taxon>
        <taxon>Chloropicophyceae</taxon>
        <taxon>Chloropicales</taxon>
        <taxon>Chloropicaceae</taxon>
        <taxon>Chloropicon</taxon>
    </lineage>
</organism>
<feature type="domain" description="DUF155" evidence="3">
    <location>
        <begin position="206"/>
        <end position="361"/>
    </location>
</feature>
<dbReference type="PANTHER" id="PTHR16255:SF6">
    <property type="entry name" value="PROTEIN RETARDED ROOT GROWTH-LIKE"/>
    <property type="match status" value="1"/>
</dbReference>
<reference evidence="4 5" key="1">
    <citation type="submission" date="2024-03" db="EMBL/GenBank/DDBJ databases">
        <title>Complete genome sequence of the green alga Chloropicon roscoffensis RCC1871.</title>
        <authorList>
            <person name="Lemieux C."/>
            <person name="Pombert J.-F."/>
            <person name="Otis C."/>
            <person name="Turmel M."/>
        </authorList>
    </citation>
    <scope>NUCLEOTIDE SEQUENCE [LARGE SCALE GENOMIC DNA]</scope>
    <source>
        <strain evidence="4 5">RCC1871</strain>
    </source>
</reference>
<evidence type="ECO:0000313" key="5">
    <source>
        <dbReference type="Proteomes" id="UP001472866"/>
    </source>
</evidence>
<keyword evidence="5" id="KW-1185">Reference proteome</keyword>
<accession>A0AAX4NX58</accession>
<dbReference type="Pfam" id="PF02582">
    <property type="entry name" value="DUF155"/>
    <property type="match status" value="1"/>
</dbReference>
<evidence type="ECO:0000259" key="3">
    <source>
        <dbReference type="Pfam" id="PF02582"/>
    </source>
</evidence>
<dbReference type="EMBL" id="CP151501">
    <property type="protein sequence ID" value="WZN58717.1"/>
    <property type="molecule type" value="Genomic_DNA"/>
</dbReference>
<gene>
    <name evidence="4" type="ORF">HKI87_01g02410</name>
</gene>
<feature type="region of interest" description="Disordered" evidence="2">
    <location>
        <begin position="165"/>
        <end position="188"/>
    </location>
</feature>
<dbReference type="AlphaFoldDB" id="A0AAX4NX58"/>
<dbReference type="InterPro" id="IPR051624">
    <property type="entry name" value="RMD1/Sad1-interacting"/>
</dbReference>
<feature type="region of interest" description="Disordered" evidence="2">
    <location>
        <begin position="71"/>
        <end position="103"/>
    </location>
</feature>
<dbReference type="PANTHER" id="PTHR16255">
    <property type="entry name" value="REQUIRED FOR MEIOTIC NUCLEAR DIVISION PROTEIN 1 HOMOLOG"/>
    <property type="match status" value="1"/>
</dbReference>
<evidence type="ECO:0000256" key="1">
    <source>
        <dbReference type="ARBA" id="ARBA00008306"/>
    </source>
</evidence>
<dbReference type="GO" id="GO:0005739">
    <property type="term" value="C:mitochondrion"/>
    <property type="evidence" value="ECO:0007669"/>
    <property type="project" value="UniProtKB-ARBA"/>
</dbReference>
<proteinExistence type="inferred from homology"/>
<protein>
    <submittedName>
        <fullName evidence="4">DUF155 domain-containing protein</fullName>
    </submittedName>
</protein>
<dbReference type="Proteomes" id="UP001472866">
    <property type="component" value="Chromosome 01"/>
</dbReference>
<evidence type="ECO:0000256" key="2">
    <source>
        <dbReference type="SAM" id="MobiDB-lite"/>
    </source>
</evidence>
<dbReference type="InterPro" id="IPR003734">
    <property type="entry name" value="DUF155"/>
</dbReference>
<name>A0AAX4NX58_9CHLO</name>
<comment type="similarity">
    <text evidence="1">Belongs to the RMD1/sif2 family.</text>
</comment>
<sequence>MAVRLAGRAALEAAVRCGFGVVEGLAPALSPAAACARWPLAEGRGTALSFSSSSSSSSSFASSKWAQEGLGRAMTSDAAEPLEPDEGPDAGSGPGAFPPEDEASAFESKMPVNAYYLGKDVCVERIGESALFGSLEQTARNDHVTIDITPLMGRPARQSLVTFTAPPEQQQQQAEAGEAEGAGGEHRGAEDSTYCALVTSYESSFVVAFRYGGVVFFNVEDPVARGQSEDFSVVVDARQREWSRLQNDNLRLRCLDLNNIVVISSVLGQSVALDHYHSRADSMLRDFSRINLEMEQTGNFNMPRRHLFQVVAQTNTTYSDSITKIKLLEKPSDAAWKYAHYGAIWEQLRGEFELEERFQRLSLKLELMQQNVKYFLEILQNRKSNTLEWIIIVLIAGEIMLCLYDIYERRAEKAEKERKQRELDHRGGDLDLGHG</sequence>